<feature type="transmembrane region" description="Helical" evidence="6">
    <location>
        <begin position="150"/>
        <end position="174"/>
    </location>
</feature>
<reference evidence="9 10" key="1">
    <citation type="submission" date="2020-06" db="EMBL/GenBank/DDBJ databases">
        <authorList>
            <person name="Li R."/>
            <person name="Bekaert M."/>
        </authorList>
    </citation>
    <scope>NUCLEOTIDE SEQUENCE [LARGE SCALE GENOMIC DNA]</scope>
    <source>
        <strain evidence="10">wild</strain>
    </source>
</reference>
<evidence type="ECO:0000313" key="9">
    <source>
        <dbReference type="EMBL" id="CAC5399159.1"/>
    </source>
</evidence>
<keyword evidence="5 6" id="KW-0472">Membrane</keyword>
<comment type="similarity">
    <text evidence="2 6">Belongs to the YIP1 family.</text>
</comment>
<feature type="transmembrane region" description="Helical" evidence="6">
    <location>
        <begin position="210"/>
        <end position="232"/>
    </location>
</feature>
<feature type="region of interest" description="Disordered" evidence="7">
    <location>
        <begin position="295"/>
        <end position="365"/>
    </location>
</feature>
<organism evidence="9 10">
    <name type="scientific">Mytilus coruscus</name>
    <name type="common">Sea mussel</name>
    <dbReference type="NCBI Taxonomy" id="42192"/>
    <lineage>
        <taxon>Eukaryota</taxon>
        <taxon>Metazoa</taxon>
        <taxon>Spiralia</taxon>
        <taxon>Lophotrochozoa</taxon>
        <taxon>Mollusca</taxon>
        <taxon>Bivalvia</taxon>
        <taxon>Autobranchia</taxon>
        <taxon>Pteriomorphia</taxon>
        <taxon>Mytilida</taxon>
        <taxon>Mytiloidea</taxon>
        <taxon>Mytilidae</taxon>
        <taxon>Mytilinae</taxon>
        <taxon>Mytilus</taxon>
    </lineage>
</organism>
<evidence type="ECO:0000256" key="7">
    <source>
        <dbReference type="SAM" id="MobiDB-lite"/>
    </source>
</evidence>
<name>A0A6J8CUQ5_MYTCO</name>
<feature type="compositionally biased region" description="Basic and acidic residues" evidence="7">
    <location>
        <begin position="304"/>
        <end position="335"/>
    </location>
</feature>
<dbReference type="AlphaFoldDB" id="A0A6J8CUQ5"/>
<feature type="transmembrane region" description="Helical" evidence="6">
    <location>
        <begin position="181"/>
        <end position="204"/>
    </location>
</feature>
<sequence length="365" mass="41787">MDTKVDVEDEIDTSKLEFQDFPQDKGKVQTHTFTDFPHTAESDEDDVYDKSELLKEEKTESKVSFWTFEYYQQFFDVESKDVLQRVLGSMFPHPNRNYLKTKIRPNPDLYGPFWICTTLVFTTAIAGNLANYLSTGSSADYNWKYDFHKVSFAATAIFSYWWILPAAIFGFLWWSGNQIGYTFLEILCVYGYSLAIFIPISILWVVQFNWFQWLLVILGTVLSGGVLVFIFLPAVRESTKKYTWALIVIIFFFIVGFKLYFFHIPQQTHAELVSNTTTPQNMKIHPTTLTQKPLANEINSPISKDPDNVLEKKQNDGNKLKDAIKEAEAQHKNLEGIKPTPQKGSTSNTKAKSVPSVKPSSLNNG</sequence>
<protein>
    <recommendedName>
        <fullName evidence="6">Protein YIPF</fullName>
    </recommendedName>
</protein>
<feature type="transmembrane region" description="Helical" evidence="6">
    <location>
        <begin position="244"/>
        <end position="262"/>
    </location>
</feature>
<evidence type="ECO:0000256" key="6">
    <source>
        <dbReference type="RuleBase" id="RU361264"/>
    </source>
</evidence>
<evidence type="ECO:0000256" key="3">
    <source>
        <dbReference type="ARBA" id="ARBA00022692"/>
    </source>
</evidence>
<keyword evidence="3 6" id="KW-0812">Transmembrane</keyword>
<evidence type="ECO:0000256" key="5">
    <source>
        <dbReference type="ARBA" id="ARBA00023136"/>
    </source>
</evidence>
<feature type="transmembrane region" description="Helical" evidence="6">
    <location>
        <begin position="109"/>
        <end position="130"/>
    </location>
</feature>
<evidence type="ECO:0000256" key="4">
    <source>
        <dbReference type="ARBA" id="ARBA00022989"/>
    </source>
</evidence>
<keyword evidence="10" id="KW-1185">Reference proteome</keyword>
<gene>
    <name evidence="9" type="ORF">MCOR_33446</name>
</gene>
<dbReference type="GO" id="GO:0016192">
    <property type="term" value="P:vesicle-mediated transport"/>
    <property type="evidence" value="ECO:0007669"/>
    <property type="project" value="InterPro"/>
</dbReference>
<feature type="compositionally biased region" description="Polar residues" evidence="7">
    <location>
        <begin position="342"/>
        <end position="351"/>
    </location>
</feature>
<evidence type="ECO:0000313" key="10">
    <source>
        <dbReference type="Proteomes" id="UP000507470"/>
    </source>
</evidence>
<keyword evidence="4 6" id="KW-1133">Transmembrane helix</keyword>
<proteinExistence type="inferred from homology"/>
<dbReference type="PANTHER" id="PTHR12822:SF2">
    <property type="entry name" value="PROTEIN YIPF"/>
    <property type="match status" value="1"/>
</dbReference>
<dbReference type="GO" id="GO:0031267">
    <property type="term" value="F:small GTPase binding"/>
    <property type="evidence" value="ECO:0007669"/>
    <property type="project" value="InterPro"/>
</dbReference>
<evidence type="ECO:0000256" key="2">
    <source>
        <dbReference type="ARBA" id="ARBA00010596"/>
    </source>
</evidence>
<dbReference type="InterPro" id="IPR006977">
    <property type="entry name" value="Yip1_dom"/>
</dbReference>
<dbReference type="EMBL" id="CACVKT020005972">
    <property type="protein sequence ID" value="CAC5399159.1"/>
    <property type="molecule type" value="Genomic_DNA"/>
</dbReference>
<dbReference type="PANTHER" id="PTHR12822">
    <property type="entry name" value="PROTEIN YIPF"/>
    <property type="match status" value="1"/>
</dbReference>
<feature type="compositionally biased region" description="Low complexity" evidence="7">
    <location>
        <begin position="352"/>
        <end position="365"/>
    </location>
</feature>
<dbReference type="Proteomes" id="UP000507470">
    <property type="component" value="Unassembled WGS sequence"/>
</dbReference>
<feature type="domain" description="Yip1" evidence="8">
    <location>
        <begin position="90"/>
        <end position="257"/>
    </location>
</feature>
<evidence type="ECO:0000256" key="1">
    <source>
        <dbReference type="ARBA" id="ARBA00004141"/>
    </source>
</evidence>
<dbReference type="OrthoDB" id="10256463at2759"/>
<dbReference type="InterPro" id="IPR039765">
    <property type="entry name" value="Yip5/YIPF1/YIPF2"/>
</dbReference>
<comment type="subcellular location">
    <subcellularLocation>
        <location evidence="6">Golgi apparatus membrane</location>
        <topology evidence="6">Multi-pass membrane protein</topology>
    </subcellularLocation>
    <subcellularLocation>
        <location evidence="1">Membrane</location>
        <topology evidence="1">Multi-pass membrane protein</topology>
    </subcellularLocation>
</comment>
<evidence type="ECO:0000259" key="8">
    <source>
        <dbReference type="Pfam" id="PF04893"/>
    </source>
</evidence>
<accession>A0A6J8CUQ5</accession>
<dbReference type="GO" id="GO:0000139">
    <property type="term" value="C:Golgi membrane"/>
    <property type="evidence" value="ECO:0007669"/>
    <property type="project" value="UniProtKB-SubCell"/>
</dbReference>
<dbReference type="Pfam" id="PF04893">
    <property type="entry name" value="Yip1"/>
    <property type="match status" value="1"/>
</dbReference>